<name>A0ABZ0BBI0_9SPHN</name>
<evidence type="ECO:0000256" key="1">
    <source>
        <dbReference type="SAM" id="Phobius"/>
    </source>
</evidence>
<dbReference type="EMBL" id="CP135076">
    <property type="protein sequence ID" value="WNO54785.1"/>
    <property type="molecule type" value="Genomic_DNA"/>
</dbReference>
<reference evidence="2 3" key="1">
    <citation type="submission" date="2023-09" db="EMBL/GenBank/DDBJ databases">
        <authorList>
            <person name="Rey-Velasco X."/>
        </authorList>
    </citation>
    <scope>NUCLEOTIDE SEQUENCE [LARGE SCALE GENOMIC DNA]</scope>
    <source>
        <strain evidence="2 3">W311</strain>
    </source>
</reference>
<dbReference type="RefSeq" id="WP_313917664.1">
    <property type="nucleotide sequence ID" value="NZ_CP135076.1"/>
</dbReference>
<accession>A0ABZ0BBI0</accession>
<keyword evidence="3" id="KW-1185">Reference proteome</keyword>
<organism evidence="2 3">
    <name type="scientific">Stakelama saccharophila</name>
    <dbReference type="NCBI Taxonomy" id="3075605"/>
    <lineage>
        <taxon>Bacteria</taxon>
        <taxon>Pseudomonadati</taxon>
        <taxon>Pseudomonadota</taxon>
        <taxon>Alphaproteobacteria</taxon>
        <taxon>Sphingomonadales</taxon>
        <taxon>Sphingomonadaceae</taxon>
        <taxon>Stakelama</taxon>
    </lineage>
</organism>
<sequence>MTRNSLLIAAILAVAVSITVLLLLPAQDERVRRPASDGPAVTLPADGQAPALRAVYARPLFAPLPGEGDATAMPADAPDLAGIVGRLDQGAVALVRLADGSVRSLAPGDAVGGWRLVSLASDAAFFERGGRQLRVPIATAQPDGADQ</sequence>
<feature type="transmembrane region" description="Helical" evidence="1">
    <location>
        <begin position="6"/>
        <end position="24"/>
    </location>
</feature>
<evidence type="ECO:0008006" key="4">
    <source>
        <dbReference type="Google" id="ProtNLM"/>
    </source>
</evidence>
<evidence type="ECO:0000313" key="3">
    <source>
        <dbReference type="Proteomes" id="UP001302249"/>
    </source>
</evidence>
<keyword evidence="1" id="KW-1133">Transmembrane helix</keyword>
<gene>
    <name evidence="2" type="ORF">RPR59_05940</name>
</gene>
<keyword evidence="1" id="KW-0472">Membrane</keyword>
<proteinExistence type="predicted"/>
<evidence type="ECO:0000313" key="2">
    <source>
        <dbReference type="EMBL" id="WNO54785.1"/>
    </source>
</evidence>
<keyword evidence="1" id="KW-0812">Transmembrane</keyword>
<protein>
    <recommendedName>
        <fullName evidence="4">Type II secretion system protein GspC N-terminal domain-containing protein</fullName>
    </recommendedName>
</protein>
<dbReference type="Proteomes" id="UP001302249">
    <property type="component" value="Chromosome"/>
</dbReference>